<name>A0A521EED1_9BACT</name>
<sequence length="157" mass="17172">MKKAHILSAVKSVFTFVILVAIATACSNSTSNDEEHEHPEPEGALLTLNGEVVVAKYPDNDNLINNFPSVTAGDQTGLITVQFIDHDGDPVEIEEPEAYLRFNISNSSVIDVEQPEDWAFLVTALSEGSAELTMELMHEDHPDFTLPAFTIEVMAAE</sequence>
<evidence type="ECO:0000256" key="1">
    <source>
        <dbReference type="SAM" id="SignalP"/>
    </source>
</evidence>
<keyword evidence="1" id="KW-0732">Signal</keyword>
<reference evidence="2 3" key="1">
    <citation type="submission" date="2017-05" db="EMBL/GenBank/DDBJ databases">
        <authorList>
            <person name="Varghese N."/>
            <person name="Submissions S."/>
        </authorList>
    </citation>
    <scope>NUCLEOTIDE SEQUENCE [LARGE SCALE GENOMIC DNA]</scope>
    <source>
        <strain evidence="2 3">DSM 21985</strain>
    </source>
</reference>
<gene>
    <name evidence="2" type="ORF">SAMN06265219_111143</name>
</gene>
<protein>
    <recommendedName>
        <fullName evidence="4">DUF4625 domain-containing protein</fullName>
    </recommendedName>
</protein>
<evidence type="ECO:0000313" key="3">
    <source>
        <dbReference type="Proteomes" id="UP000317557"/>
    </source>
</evidence>
<feature type="signal peptide" evidence="1">
    <location>
        <begin position="1"/>
        <end position="25"/>
    </location>
</feature>
<dbReference type="Proteomes" id="UP000317557">
    <property type="component" value="Unassembled WGS sequence"/>
</dbReference>
<dbReference type="OrthoDB" id="1524818at2"/>
<accession>A0A521EED1</accession>
<dbReference type="PROSITE" id="PS51257">
    <property type="entry name" value="PROKAR_LIPOPROTEIN"/>
    <property type="match status" value="1"/>
</dbReference>
<proteinExistence type="predicted"/>
<feature type="chain" id="PRO_5021895240" description="DUF4625 domain-containing protein" evidence="1">
    <location>
        <begin position="26"/>
        <end position="157"/>
    </location>
</feature>
<keyword evidence="3" id="KW-1185">Reference proteome</keyword>
<evidence type="ECO:0008006" key="4">
    <source>
        <dbReference type="Google" id="ProtNLM"/>
    </source>
</evidence>
<evidence type="ECO:0000313" key="2">
    <source>
        <dbReference type="EMBL" id="SMO82258.1"/>
    </source>
</evidence>
<dbReference type="EMBL" id="FXTP01000011">
    <property type="protein sequence ID" value="SMO82258.1"/>
    <property type="molecule type" value="Genomic_DNA"/>
</dbReference>
<dbReference type="RefSeq" id="WP_142455135.1">
    <property type="nucleotide sequence ID" value="NZ_FXTP01000011.1"/>
</dbReference>
<organism evidence="2 3">
    <name type="scientific">Gracilimonas mengyeensis</name>
    <dbReference type="NCBI Taxonomy" id="1302730"/>
    <lineage>
        <taxon>Bacteria</taxon>
        <taxon>Pseudomonadati</taxon>
        <taxon>Balneolota</taxon>
        <taxon>Balneolia</taxon>
        <taxon>Balneolales</taxon>
        <taxon>Balneolaceae</taxon>
        <taxon>Gracilimonas</taxon>
    </lineage>
</organism>
<dbReference type="AlphaFoldDB" id="A0A521EED1"/>